<protein>
    <submittedName>
        <fullName evidence="1">Kinase family protein</fullName>
    </submittedName>
</protein>
<proteinExistence type="predicted"/>
<dbReference type="PROSITE" id="PS51257">
    <property type="entry name" value="PROKAR_LIPOPROTEIN"/>
    <property type="match status" value="1"/>
</dbReference>
<accession>A0A7J7DVQ6</accession>
<sequence>MKCFSFYNGEKKDEQKTTNTKSVLVQSQNSTYACGEIGRNGSDLNVQNFSATSTESMGHPSFLSMSQRPSYLRVFTVSELKSATRNFSRSAMIGQGGFGCVYKGLINSVLRNQPKSLRLL</sequence>
<organism evidence="1 2">
    <name type="scientific">Tripterygium wilfordii</name>
    <name type="common">Thunder God vine</name>
    <dbReference type="NCBI Taxonomy" id="458696"/>
    <lineage>
        <taxon>Eukaryota</taxon>
        <taxon>Viridiplantae</taxon>
        <taxon>Streptophyta</taxon>
        <taxon>Embryophyta</taxon>
        <taxon>Tracheophyta</taxon>
        <taxon>Spermatophyta</taxon>
        <taxon>Magnoliopsida</taxon>
        <taxon>eudicotyledons</taxon>
        <taxon>Gunneridae</taxon>
        <taxon>Pentapetalae</taxon>
        <taxon>rosids</taxon>
        <taxon>fabids</taxon>
        <taxon>Celastrales</taxon>
        <taxon>Celastraceae</taxon>
        <taxon>Tripterygium</taxon>
    </lineage>
</organism>
<dbReference type="EMBL" id="JAAARO010000003">
    <property type="protein sequence ID" value="KAF5750397.1"/>
    <property type="molecule type" value="Genomic_DNA"/>
</dbReference>
<name>A0A7J7DVQ6_TRIWF</name>
<gene>
    <name evidence="1" type="ORF">HS088_TW03G00733</name>
</gene>
<keyword evidence="1" id="KW-0418">Kinase</keyword>
<keyword evidence="2" id="KW-1185">Reference proteome</keyword>
<evidence type="ECO:0000313" key="2">
    <source>
        <dbReference type="Proteomes" id="UP000593562"/>
    </source>
</evidence>
<dbReference type="InParanoid" id="A0A7J7DVQ6"/>
<dbReference type="Gene3D" id="3.30.200.20">
    <property type="entry name" value="Phosphorylase Kinase, domain 1"/>
    <property type="match status" value="1"/>
</dbReference>
<dbReference type="InterPro" id="IPR011009">
    <property type="entry name" value="Kinase-like_dom_sf"/>
</dbReference>
<dbReference type="SUPFAM" id="SSF56112">
    <property type="entry name" value="Protein kinase-like (PK-like)"/>
    <property type="match status" value="1"/>
</dbReference>
<reference evidence="1 2" key="1">
    <citation type="journal article" date="2020" name="Nat. Commun.">
        <title>Genome of Tripterygium wilfordii and identification of cytochrome P450 involved in triptolide biosynthesis.</title>
        <authorList>
            <person name="Tu L."/>
            <person name="Su P."/>
            <person name="Zhang Z."/>
            <person name="Gao L."/>
            <person name="Wang J."/>
            <person name="Hu T."/>
            <person name="Zhou J."/>
            <person name="Zhang Y."/>
            <person name="Zhao Y."/>
            <person name="Liu Y."/>
            <person name="Song Y."/>
            <person name="Tong Y."/>
            <person name="Lu Y."/>
            <person name="Yang J."/>
            <person name="Xu C."/>
            <person name="Jia M."/>
            <person name="Peters R.J."/>
            <person name="Huang L."/>
            <person name="Gao W."/>
        </authorList>
    </citation>
    <scope>NUCLEOTIDE SEQUENCE [LARGE SCALE GENOMIC DNA]</scope>
    <source>
        <strain evidence="2">cv. XIE 37</strain>
        <tissue evidence="1">Leaf</tissue>
    </source>
</reference>
<evidence type="ECO:0000313" key="1">
    <source>
        <dbReference type="EMBL" id="KAF5750397.1"/>
    </source>
</evidence>
<dbReference type="Proteomes" id="UP000593562">
    <property type="component" value="Unassembled WGS sequence"/>
</dbReference>
<dbReference type="AlphaFoldDB" id="A0A7J7DVQ6"/>
<comment type="caution">
    <text evidence="1">The sequence shown here is derived from an EMBL/GenBank/DDBJ whole genome shotgun (WGS) entry which is preliminary data.</text>
</comment>
<dbReference type="PANTHER" id="PTHR45621">
    <property type="entry name" value="OS01G0588500 PROTEIN-RELATED"/>
    <property type="match status" value="1"/>
</dbReference>
<dbReference type="GO" id="GO:0016301">
    <property type="term" value="F:kinase activity"/>
    <property type="evidence" value="ECO:0007669"/>
    <property type="project" value="UniProtKB-KW"/>
</dbReference>
<dbReference type="InterPro" id="IPR050823">
    <property type="entry name" value="Plant_Ser_Thr_Prot_Kinase"/>
</dbReference>
<keyword evidence="1" id="KW-0808">Transferase</keyword>